<feature type="binding site" evidence="9">
    <location>
        <position position="242"/>
    </location>
    <ligand>
        <name>sn-glycerol 3-phosphate</name>
        <dbReference type="ChEBI" id="CHEBI:57597"/>
    </ligand>
</feature>
<evidence type="ECO:0000256" key="2">
    <source>
        <dbReference type="ARBA" id="ARBA00022516"/>
    </source>
</evidence>
<dbReference type="Pfam" id="PF07479">
    <property type="entry name" value="NAD_Gly3P_dh_C"/>
    <property type="match status" value="1"/>
</dbReference>
<dbReference type="PROSITE" id="PS00957">
    <property type="entry name" value="NAD_G3PDH"/>
    <property type="match status" value="1"/>
</dbReference>
<comment type="caution">
    <text evidence="9">Lacks conserved residue(s) required for the propagation of feature annotation.</text>
</comment>
<feature type="binding site" evidence="9">
    <location>
        <position position="106"/>
    </location>
    <ligand>
        <name>sn-glycerol 3-phosphate</name>
        <dbReference type="ChEBI" id="CHEBI:57597"/>
    </ligand>
</feature>
<feature type="binding site" evidence="9">
    <location>
        <position position="252"/>
    </location>
    <ligand>
        <name>sn-glycerol 3-phosphate</name>
        <dbReference type="ChEBI" id="CHEBI:57597"/>
    </ligand>
</feature>
<feature type="binding site" evidence="9">
    <location>
        <position position="136"/>
    </location>
    <ligand>
        <name>sn-glycerol 3-phosphate</name>
        <dbReference type="ChEBI" id="CHEBI:57597"/>
    </ligand>
</feature>
<sequence>MAKVAVLGGGGWAIALAKVLYENGNDVTLWSFLQKEVDELTNDRENKICLPGIKIPEAIHITNSMEEAAKDKEMIVMAVASSYVRSTSKLLKPYVDEGQIVVDVAKGIENETFDTMTEIIEQEIPGVEAVVLSGPSHAEEVARNIPTVVVVGAKKFKVALKVQNLFANKVFRTYISPDRKSIELGGSLKNVIALAAGIIDGLGFGDNTEAALITRGIKEITQLGVEMGGNAKTFYGLSGIGDLIVTCNSKHSRNRRAGVLIGKGYTLDEAVKEVKMVVEGAVSAKAALELARKYNVSVPIIEAVNQVLFEGKTAIDGMWELMEREQTNEYRDLQWDE</sequence>
<dbReference type="RefSeq" id="WP_021953096.1">
    <property type="nucleotide sequence ID" value="NZ_JACOOZ010000005.1"/>
</dbReference>
<dbReference type="InterPro" id="IPR008927">
    <property type="entry name" value="6-PGluconate_DH-like_C_sf"/>
</dbReference>
<dbReference type="InterPro" id="IPR006168">
    <property type="entry name" value="G3P_DH_NAD-dep"/>
</dbReference>
<evidence type="ECO:0000256" key="7">
    <source>
        <dbReference type="ARBA" id="ARBA00023209"/>
    </source>
</evidence>
<comment type="caution">
    <text evidence="14">The sequence shown here is derived from an EMBL/GenBank/DDBJ whole genome shotgun (WGS) entry which is preliminary data.</text>
</comment>
<evidence type="ECO:0000256" key="10">
    <source>
        <dbReference type="RuleBase" id="RU000437"/>
    </source>
</evidence>
<feature type="binding site" evidence="9">
    <location>
        <position position="12"/>
    </location>
    <ligand>
        <name>NADPH</name>
        <dbReference type="ChEBI" id="CHEBI:57783"/>
    </ligand>
</feature>
<comment type="similarity">
    <text evidence="1 9 10">Belongs to the NAD-dependent glycerol-3-phosphate dehydrogenase family.</text>
</comment>
<dbReference type="HAMAP" id="MF_00394">
    <property type="entry name" value="NAD_Glyc3P_dehydrog"/>
    <property type="match status" value="1"/>
</dbReference>
<feature type="binding site" evidence="9">
    <location>
        <position position="253"/>
    </location>
    <ligand>
        <name>NADPH</name>
        <dbReference type="ChEBI" id="CHEBI:57783"/>
    </ligand>
</feature>
<dbReference type="NCBIfam" id="NF000940">
    <property type="entry name" value="PRK00094.1-2"/>
    <property type="match status" value="1"/>
</dbReference>
<evidence type="ECO:0000256" key="9">
    <source>
        <dbReference type="HAMAP-Rule" id="MF_00394"/>
    </source>
</evidence>
<protein>
    <recommendedName>
        <fullName evidence="9">Glycerol-3-phosphate dehydrogenase [NAD(P)+]</fullName>
        <ecNumber evidence="9">1.1.1.94</ecNumber>
    </recommendedName>
    <alternativeName>
        <fullName evidence="9">NAD(P)(+)-dependent glycerol-3-phosphate dehydrogenase</fullName>
    </alternativeName>
    <alternativeName>
        <fullName evidence="9">NAD(P)H-dependent dihydroxyacetone-phosphate reductase</fullName>
    </alternativeName>
</protein>
<reference evidence="14 15" key="1">
    <citation type="submission" date="2020-08" db="EMBL/GenBank/DDBJ databases">
        <title>Genome public.</title>
        <authorList>
            <person name="Liu C."/>
            <person name="Sun Q."/>
        </authorList>
    </citation>
    <scope>NUCLEOTIDE SEQUENCE [LARGE SCALE GENOMIC DNA]</scope>
    <source>
        <strain evidence="14 15">BX4</strain>
    </source>
</reference>
<comment type="catalytic activity">
    <reaction evidence="9">
        <text>sn-glycerol 3-phosphate + NAD(+) = dihydroxyacetone phosphate + NADH + H(+)</text>
        <dbReference type="Rhea" id="RHEA:11092"/>
        <dbReference type="ChEBI" id="CHEBI:15378"/>
        <dbReference type="ChEBI" id="CHEBI:57540"/>
        <dbReference type="ChEBI" id="CHEBI:57597"/>
        <dbReference type="ChEBI" id="CHEBI:57642"/>
        <dbReference type="ChEBI" id="CHEBI:57945"/>
        <dbReference type="EC" id="1.1.1.94"/>
    </reaction>
</comment>
<feature type="binding site" evidence="9">
    <location>
        <position position="254"/>
    </location>
    <ligand>
        <name>sn-glycerol 3-phosphate</name>
        <dbReference type="ChEBI" id="CHEBI:57597"/>
    </ligand>
</feature>
<dbReference type="Gene3D" id="1.10.1040.10">
    <property type="entry name" value="N-(1-d-carboxylethyl)-l-norvaline Dehydrogenase, domain 2"/>
    <property type="match status" value="1"/>
</dbReference>
<keyword evidence="7 9" id="KW-0594">Phospholipid biosynthesis</keyword>
<feature type="domain" description="Glycerol-3-phosphate dehydrogenase NAD-dependent N-terminal" evidence="12">
    <location>
        <begin position="3"/>
        <end position="156"/>
    </location>
</feature>
<dbReference type="PANTHER" id="PTHR11728">
    <property type="entry name" value="GLYCEROL-3-PHOSPHATE DEHYDROGENASE"/>
    <property type="match status" value="1"/>
</dbReference>
<evidence type="ECO:0000256" key="8">
    <source>
        <dbReference type="ARBA" id="ARBA00023264"/>
    </source>
</evidence>
<name>A0ABR7F486_9FIRM</name>
<feature type="active site" description="Proton acceptor" evidence="9">
    <location>
        <position position="189"/>
    </location>
</feature>
<dbReference type="SUPFAM" id="SSF48179">
    <property type="entry name" value="6-phosphogluconate dehydrogenase C-terminal domain-like"/>
    <property type="match status" value="1"/>
</dbReference>
<feature type="binding site" evidence="9">
    <location>
        <position position="277"/>
    </location>
    <ligand>
        <name>NADPH</name>
        <dbReference type="ChEBI" id="CHEBI:57783"/>
    </ligand>
</feature>
<feature type="binding site" evidence="9">
    <location>
        <position position="134"/>
    </location>
    <ligand>
        <name>sn-glycerol 3-phosphate</name>
        <dbReference type="ChEBI" id="CHEBI:57597"/>
    </ligand>
</feature>
<dbReference type="InterPro" id="IPR011128">
    <property type="entry name" value="G3P_DH_NAD-dep_N"/>
</dbReference>
<evidence type="ECO:0000256" key="3">
    <source>
        <dbReference type="ARBA" id="ARBA00022857"/>
    </source>
</evidence>
<dbReference type="InterPro" id="IPR006109">
    <property type="entry name" value="G3P_DH_NAD-dep_C"/>
</dbReference>
<evidence type="ECO:0000256" key="6">
    <source>
        <dbReference type="ARBA" id="ARBA00023098"/>
    </source>
</evidence>
<keyword evidence="5 9" id="KW-0520">NAD</keyword>
<evidence type="ECO:0000259" key="13">
    <source>
        <dbReference type="Pfam" id="PF07479"/>
    </source>
</evidence>
<keyword evidence="8 9" id="KW-1208">Phospholipid metabolism</keyword>
<gene>
    <name evidence="9" type="primary">gpsA</name>
    <name evidence="14" type="ORF">H8S00_08365</name>
</gene>
<dbReference type="NCBIfam" id="NF000942">
    <property type="entry name" value="PRK00094.1-4"/>
    <property type="match status" value="1"/>
</dbReference>
<feature type="binding site" evidence="9">
    <location>
        <position position="279"/>
    </location>
    <ligand>
        <name>NADPH</name>
        <dbReference type="ChEBI" id="CHEBI:57783"/>
    </ligand>
</feature>
<feature type="binding site" evidence="9">
    <location>
        <position position="253"/>
    </location>
    <ligand>
        <name>sn-glycerol 3-phosphate</name>
        <dbReference type="ChEBI" id="CHEBI:57597"/>
    </ligand>
</feature>
<dbReference type="InterPro" id="IPR013328">
    <property type="entry name" value="6PGD_dom2"/>
</dbReference>
<evidence type="ECO:0000313" key="15">
    <source>
        <dbReference type="Proteomes" id="UP000597877"/>
    </source>
</evidence>
<proteinExistence type="inferred from homology"/>
<evidence type="ECO:0000259" key="12">
    <source>
        <dbReference type="Pfam" id="PF01210"/>
    </source>
</evidence>
<feature type="binding site" evidence="9">
    <location>
        <position position="189"/>
    </location>
    <ligand>
        <name>sn-glycerol 3-phosphate</name>
        <dbReference type="ChEBI" id="CHEBI:57597"/>
    </ligand>
</feature>
<dbReference type="PRINTS" id="PR00077">
    <property type="entry name" value="GPDHDRGNASE"/>
</dbReference>
<organism evidence="14 15">
    <name type="scientific">Eubacterium segne</name>
    <dbReference type="NCBI Taxonomy" id="2763045"/>
    <lineage>
        <taxon>Bacteria</taxon>
        <taxon>Bacillati</taxon>
        <taxon>Bacillota</taxon>
        <taxon>Clostridia</taxon>
        <taxon>Eubacteriales</taxon>
        <taxon>Eubacteriaceae</taxon>
        <taxon>Eubacterium</taxon>
    </lineage>
</organism>
<dbReference type="InterPro" id="IPR036291">
    <property type="entry name" value="NAD(P)-bd_dom_sf"/>
</dbReference>
<dbReference type="PANTHER" id="PTHR11728:SF1">
    <property type="entry name" value="GLYCEROL-3-PHOSPHATE DEHYDROGENASE [NAD(+)] 2, CHLOROPLASTIC"/>
    <property type="match status" value="1"/>
</dbReference>
<evidence type="ECO:0000256" key="5">
    <source>
        <dbReference type="ARBA" id="ARBA00023027"/>
    </source>
</evidence>
<keyword evidence="15" id="KW-1185">Reference proteome</keyword>
<keyword evidence="9" id="KW-0547">Nucleotide-binding</keyword>
<keyword evidence="3 9" id="KW-0521">NADP</keyword>
<comment type="subcellular location">
    <subcellularLocation>
        <location evidence="9">Cytoplasm</location>
    </subcellularLocation>
</comment>
<dbReference type="Gene3D" id="3.40.50.720">
    <property type="entry name" value="NAD(P)-binding Rossmann-like Domain"/>
    <property type="match status" value="1"/>
</dbReference>
<feature type="binding site" evidence="9">
    <location>
        <position position="138"/>
    </location>
    <ligand>
        <name>NADPH</name>
        <dbReference type="ChEBI" id="CHEBI:57783"/>
    </ligand>
</feature>
<feature type="binding site" evidence="9">
    <location>
        <position position="106"/>
    </location>
    <ligand>
        <name>NADPH</name>
        <dbReference type="ChEBI" id="CHEBI:57783"/>
    </ligand>
</feature>
<dbReference type="Pfam" id="PF01210">
    <property type="entry name" value="NAD_Gly3P_dh_N"/>
    <property type="match status" value="1"/>
</dbReference>
<dbReference type="SUPFAM" id="SSF51735">
    <property type="entry name" value="NAD(P)-binding Rossmann-fold domains"/>
    <property type="match status" value="1"/>
</dbReference>
<keyword evidence="2 9" id="KW-0444">Lipid biosynthesis</keyword>
<dbReference type="PIRSF" id="PIRSF000114">
    <property type="entry name" value="Glycerol-3-P_dh"/>
    <property type="match status" value="1"/>
</dbReference>
<feature type="domain" description="Glycerol-3-phosphate dehydrogenase NAD-dependent C-terminal" evidence="13">
    <location>
        <begin position="178"/>
        <end position="314"/>
    </location>
</feature>
<dbReference type="Proteomes" id="UP000597877">
    <property type="component" value="Unassembled WGS sequence"/>
</dbReference>
<comment type="catalytic activity">
    <reaction evidence="9 11">
        <text>sn-glycerol 3-phosphate + NADP(+) = dihydroxyacetone phosphate + NADPH + H(+)</text>
        <dbReference type="Rhea" id="RHEA:11096"/>
        <dbReference type="ChEBI" id="CHEBI:15378"/>
        <dbReference type="ChEBI" id="CHEBI:57597"/>
        <dbReference type="ChEBI" id="CHEBI:57642"/>
        <dbReference type="ChEBI" id="CHEBI:57783"/>
        <dbReference type="ChEBI" id="CHEBI:58349"/>
        <dbReference type="EC" id="1.1.1.94"/>
    </reaction>
</comment>
<evidence type="ECO:0000256" key="4">
    <source>
        <dbReference type="ARBA" id="ARBA00023002"/>
    </source>
</evidence>
<comment type="pathway">
    <text evidence="9">Membrane lipid metabolism; glycerophospholipid metabolism.</text>
</comment>
<keyword evidence="6 9" id="KW-0443">Lipid metabolism</keyword>
<keyword evidence="9" id="KW-0963">Cytoplasm</keyword>
<dbReference type="EC" id="1.1.1.94" evidence="9"/>
<evidence type="ECO:0000256" key="11">
    <source>
        <dbReference type="RuleBase" id="RU000439"/>
    </source>
</evidence>
<evidence type="ECO:0000313" key="14">
    <source>
        <dbReference type="EMBL" id="MBC5667992.1"/>
    </source>
</evidence>
<evidence type="ECO:0000256" key="1">
    <source>
        <dbReference type="ARBA" id="ARBA00011009"/>
    </source>
</evidence>
<keyword evidence="4 9" id="KW-0560">Oxidoreductase</keyword>
<comment type="function">
    <text evidence="9">Catalyzes the reduction of the glycolytic intermediate dihydroxyacetone phosphate (DHAP) to sn-glycerol 3-phosphate (G3P), the key precursor for phospholipid synthesis.</text>
</comment>
<accession>A0ABR7F486</accession>
<dbReference type="EMBL" id="JACOOZ010000005">
    <property type="protein sequence ID" value="MBC5667992.1"/>
    <property type="molecule type" value="Genomic_DNA"/>
</dbReference>